<organism evidence="1 2">
    <name type="scientific">Thermogemmatispora tikiterensis</name>
    <dbReference type="NCBI Taxonomy" id="1825093"/>
    <lineage>
        <taxon>Bacteria</taxon>
        <taxon>Bacillati</taxon>
        <taxon>Chloroflexota</taxon>
        <taxon>Ktedonobacteria</taxon>
        <taxon>Thermogemmatisporales</taxon>
        <taxon>Thermogemmatisporaceae</taxon>
        <taxon>Thermogemmatispora</taxon>
    </lineage>
</organism>
<dbReference type="AlphaFoldDB" id="A0A328VSN0"/>
<gene>
    <name evidence="1" type="ORF">A4R35_16265</name>
</gene>
<evidence type="ECO:0000313" key="1">
    <source>
        <dbReference type="EMBL" id="RAQ97095.1"/>
    </source>
</evidence>
<dbReference type="EMBL" id="MCIF01000002">
    <property type="protein sequence ID" value="RAQ97095.1"/>
    <property type="molecule type" value="Genomic_DNA"/>
</dbReference>
<dbReference type="PANTHER" id="PTHR34374:SF1">
    <property type="entry name" value="LARGE RIBOSOMAL RNA SUBUNIT ACCUMULATION PROTEIN YCED HOMOLOG 1, CHLOROPLASTIC"/>
    <property type="match status" value="1"/>
</dbReference>
<dbReference type="InterPro" id="IPR003772">
    <property type="entry name" value="YceD"/>
</dbReference>
<protein>
    <recommendedName>
        <fullName evidence="3">Metal-binding protein</fullName>
    </recommendedName>
</protein>
<evidence type="ECO:0000313" key="2">
    <source>
        <dbReference type="Proteomes" id="UP000248706"/>
    </source>
</evidence>
<dbReference type="OrthoDB" id="9790372at2"/>
<dbReference type="Proteomes" id="UP000248706">
    <property type="component" value="Unassembled WGS sequence"/>
</dbReference>
<evidence type="ECO:0008006" key="3">
    <source>
        <dbReference type="Google" id="ProtNLM"/>
    </source>
</evidence>
<proteinExistence type="predicted"/>
<reference evidence="1 2" key="1">
    <citation type="submission" date="2016-08" db="EMBL/GenBank/DDBJ databases">
        <title>Analysis of Carbohydrate Active Enzymes in Thermogemmatispora T81 Reveals Carbohydrate Degradation Ability.</title>
        <authorList>
            <person name="Tomazini A."/>
            <person name="Lal S."/>
            <person name="Stott M."/>
            <person name="Henrissat B."/>
            <person name="Polikarpov I."/>
            <person name="Sparling R."/>
            <person name="Levin D.B."/>
        </authorList>
    </citation>
    <scope>NUCLEOTIDE SEQUENCE [LARGE SCALE GENOMIC DNA]</scope>
    <source>
        <strain evidence="1 2">T81</strain>
    </source>
</reference>
<dbReference type="PANTHER" id="PTHR34374">
    <property type="entry name" value="LARGE RIBOSOMAL RNA SUBUNIT ACCUMULATION PROTEIN YCED HOMOLOG 1, CHLOROPLASTIC"/>
    <property type="match status" value="1"/>
</dbReference>
<dbReference type="Pfam" id="PF02620">
    <property type="entry name" value="YceD"/>
    <property type="match status" value="1"/>
</dbReference>
<comment type="caution">
    <text evidence="1">The sequence shown here is derived from an EMBL/GenBank/DDBJ whole genome shotgun (WGS) entry which is preliminary data.</text>
</comment>
<sequence length="179" mass="20063">MQYNVAQLLKASIGTAFQADIHEEDVQLDSDLKILGAINGHVRMRRTDYGLLVDGWVDLTLPMVCDRCLKPFEQPMHITFEELFYPTIDVTSGVPVPPPLGEDEGFPIDEHHQLDLSEAVRQHLLLELPMRALCREDCPGLCPQCGHDLSLGPCQCQPEIDPRWGALAELLQQRLPSQA</sequence>
<name>A0A328VSN0_9CHLR</name>
<dbReference type="RefSeq" id="WP_112431206.1">
    <property type="nucleotide sequence ID" value="NZ_MCIF01000002.1"/>
</dbReference>
<keyword evidence="2" id="KW-1185">Reference proteome</keyword>
<accession>A0A328VSN0</accession>